<keyword evidence="1" id="KW-0732">Signal</keyword>
<evidence type="ECO:0000256" key="1">
    <source>
        <dbReference type="SAM" id="SignalP"/>
    </source>
</evidence>
<reference evidence="2 3" key="1">
    <citation type="submission" date="2013-09" db="EMBL/GenBank/DDBJ databases">
        <title>Whole genome shotgun sequence of Novosphingobium tardaugens NBRC 16725.</title>
        <authorList>
            <person name="Isaki S."/>
            <person name="Hosoyama A."/>
            <person name="Tsuchikane K."/>
            <person name="Katsumata H."/>
            <person name="Ando Y."/>
            <person name="Yamazaki S."/>
            <person name="Fujita N."/>
        </authorList>
    </citation>
    <scope>NUCLEOTIDE SEQUENCE [LARGE SCALE GENOMIC DNA]</scope>
    <source>
        <strain evidence="2 3">NBRC 16725</strain>
    </source>
</reference>
<gene>
    <name evidence="2" type="ORF">NT2_05_02070</name>
</gene>
<name>U2YLL2_9SPHN</name>
<dbReference type="eggNOG" id="ENOG5032XR8">
    <property type="taxonomic scope" value="Bacteria"/>
</dbReference>
<evidence type="ECO:0000313" key="3">
    <source>
        <dbReference type="Proteomes" id="UP000016568"/>
    </source>
</evidence>
<dbReference type="Proteomes" id="UP000016568">
    <property type="component" value="Unassembled WGS sequence"/>
</dbReference>
<dbReference type="OrthoDB" id="495539at2"/>
<dbReference type="InterPro" id="IPR046576">
    <property type="entry name" value="DUF6636"/>
</dbReference>
<dbReference type="KEGG" id="ntd:EGO55_12275"/>
<dbReference type="RefSeq" id="WP_021690193.1">
    <property type="nucleotide sequence ID" value="NZ_BASZ01000005.1"/>
</dbReference>
<keyword evidence="3" id="KW-1185">Reference proteome</keyword>
<dbReference type="EMBL" id="BASZ01000005">
    <property type="protein sequence ID" value="GAD49287.1"/>
    <property type="molecule type" value="Genomic_DNA"/>
</dbReference>
<comment type="caution">
    <text evidence="2">The sequence shown here is derived from an EMBL/GenBank/DDBJ whole genome shotgun (WGS) entry which is preliminary data.</text>
</comment>
<accession>U2YLL2</accession>
<organism evidence="2 3">
    <name type="scientific">Caenibius tardaugens NBRC 16725</name>
    <dbReference type="NCBI Taxonomy" id="1219035"/>
    <lineage>
        <taxon>Bacteria</taxon>
        <taxon>Pseudomonadati</taxon>
        <taxon>Pseudomonadota</taxon>
        <taxon>Alphaproteobacteria</taxon>
        <taxon>Sphingomonadales</taxon>
        <taxon>Erythrobacteraceae</taxon>
        <taxon>Caenibius</taxon>
    </lineage>
</organism>
<dbReference type="Pfam" id="PF20341">
    <property type="entry name" value="DUF6636"/>
    <property type="match status" value="1"/>
</dbReference>
<feature type="chain" id="PRO_5030177745" evidence="1">
    <location>
        <begin position="27"/>
        <end position="154"/>
    </location>
</feature>
<protein>
    <submittedName>
        <fullName evidence="2">Uncharacterized protein</fullName>
    </submittedName>
</protein>
<proteinExistence type="predicted"/>
<evidence type="ECO:0000313" key="2">
    <source>
        <dbReference type="EMBL" id="GAD49287.1"/>
    </source>
</evidence>
<dbReference type="AlphaFoldDB" id="U2YLL2"/>
<sequence length="154" mass="15860">MRGRILDWLATGAVALLAGAIMPLAAAGAAPPTSPAIAAGPDGQVVFTTPSNNIGCTFTPAGGTAVYTPRDGGPELVCERVAPRYVTVIIGPKGAVKRIDNPGEQGCCSLDHVLAYGQTWSSGPFTCQSRPTGLTCRRKDGRGFSLSRASVKVF</sequence>
<feature type="signal peptide" evidence="1">
    <location>
        <begin position="1"/>
        <end position="26"/>
    </location>
</feature>